<dbReference type="PANTHER" id="PTHR42701">
    <property type="entry name" value="IMIDAZOLE GLYCEROL PHOSPHATE SYNTHASE SUBUNIT HISH"/>
    <property type="match status" value="1"/>
</dbReference>
<dbReference type="FunFam" id="3.40.50.880:FF:000009">
    <property type="entry name" value="Imidazole glycerol phosphate synthase subunit HisH"/>
    <property type="match status" value="1"/>
</dbReference>
<dbReference type="AlphaFoldDB" id="A0A2P6M5Z9"/>
<evidence type="ECO:0000259" key="14">
    <source>
        <dbReference type="Pfam" id="PF00117"/>
    </source>
</evidence>
<comment type="pathway">
    <text evidence="2 12">Amino-acid biosynthesis; L-histidine biosynthesis; L-histidine from 5-phospho-alpha-D-ribose 1-diphosphate: step 5/9.</text>
</comment>
<evidence type="ECO:0000256" key="13">
    <source>
        <dbReference type="PIRSR" id="PIRSR000495-1"/>
    </source>
</evidence>
<keyword evidence="8 12" id="KW-0368">Histidine biosynthesis</keyword>
<dbReference type="InterPro" id="IPR029062">
    <property type="entry name" value="Class_I_gatase-like"/>
</dbReference>
<dbReference type="HAMAP" id="MF_00278">
    <property type="entry name" value="HisH"/>
    <property type="match status" value="1"/>
</dbReference>
<comment type="catalytic activity">
    <reaction evidence="11 12">
        <text>L-glutamine + H2O = L-glutamate + NH4(+)</text>
        <dbReference type="Rhea" id="RHEA:15889"/>
        <dbReference type="ChEBI" id="CHEBI:15377"/>
        <dbReference type="ChEBI" id="CHEBI:28938"/>
        <dbReference type="ChEBI" id="CHEBI:29985"/>
        <dbReference type="ChEBI" id="CHEBI:58359"/>
        <dbReference type="EC" id="3.5.1.2"/>
    </reaction>
</comment>
<evidence type="ECO:0000256" key="6">
    <source>
        <dbReference type="ARBA" id="ARBA00022801"/>
    </source>
</evidence>
<feature type="active site" evidence="12 13">
    <location>
        <position position="180"/>
    </location>
</feature>
<feature type="active site" description="Nucleophile" evidence="12 13">
    <location>
        <position position="77"/>
    </location>
</feature>
<dbReference type="GO" id="GO:0004359">
    <property type="term" value="F:glutaminase activity"/>
    <property type="evidence" value="ECO:0007669"/>
    <property type="project" value="UniProtKB-EC"/>
</dbReference>
<comment type="caution">
    <text evidence="15">The sequence shown here is derived from an EMBL/GenBank/DDBJ whole genome shotgun (WGS) entry which is preliminary data.</text>
</comment>
<feature type="domain" description="Glutamine amidotransferase" evidence="14">
    <location>
        <begin position="4"/>
        <end position="194"/>
    </location>
</feature>
<dbReference type="EC" id="3.5.1.2" evidence="12"/>
<evidence type="ECO:0000313" key="15">
    <source>
        <dbReference type="EMBL" id="PRH81424.1"/>
    </source>
</evidence>
<evidence type="ECO:0000256" key="3">
    <source>
        <dbReference type="ARBA" id="ARBA00011152"/>
    </source>
</evidence>
<keyword evidence="9 12" id="KW-0456">Lyase</keyword>
<reference evidence="15 16" key="1">
    <citation type="submission" date="2018-03" db="EMBL/GenBank/DDBJ databases">
        <title>Arenimonas caeni sp. nov., isolated from activated sludge.</title>
        <authorList>
            <person name="Liu H."/>
        </authorList>
    </citation>
    <scope>NUCLEOTIDE SEQUENCE [LARGE SCALE GENOMIC DNA]</scope>
    <source>
        <strain evidence="16">z29</strain>
    </source>
</reference>
<comment type="function">
    <text evidence="12">IGPS catalyzes the conversion of PRFAR and glutamine to IGP, AICAR and glutamate. The HisH subunit catalyzes the hydrolysis of glutamine to glutamate and ammonia as part of the synthesis of IGP and AICAR. The resulting ammonia molecule is channeled to the active site of HisF.</text>
</comment>
<gene>
    <name evidence="12 15" type="primary">hisH</name>
    <name evidence="15" type="ORF">C6N40_12570</name>
</gene>
<name>A0A2P6M5Z9_9GAMM</name>
<dbReference type="Gene3D" id="3.40.50.880">
    <property type="match status" value="1"/>
</dbReference>
<evidence type="ECO:0000256" key="12">
    <source>
        <dbReference type="HAMAP-Rule" id="MF_00278"/>
    </source>
</evidence>
<dbReference type="PANTHER" id="PTHR42701:SF1">
    <property type="entry name" value="IMIDAZOLE GLYCEROL PHOSPHATE SYNTHASE SUBUNIT HISH"/>
    <property type="match status" value="1"/>
</dbReference>
<dbReference type="Proteomes" id="UP000241736">
    <property type="component" value="Unassembled WGS sequence"/>
</dbReference>
<evidence type="ECO:0000256" key="7">
    <source>
        <dbReference type="ARBA" id="ARBA00022962"/>
    </source>
</evidence>
<organism evidence="15 16">
    <name type="scientific">Arenimonas caeni</name>
    <dbReference type="NCBI Taxonomy" id="2058085"/>
    <lineage>
        <taxon>Bacteria</taxon>
        <taxon>Pseudomonadati</taxon>
        <taxon>Pseudomonadota</taxon>
        <taxon>Gammaproteobacteria</taxon>
        <taxon>Lysobacterales</taxon>
        <taxon>Lysobacteraceae</taxon>
        <taxon>Arenimonas</taxon>
    </lineage>
</organism>
<evidence type="ECO:0000256" key="8">
    <source>
        <dbReference type="ARBA" id="ARBA00023102"/>
    </source>
</evidence>
<keyword evidence="6 12" id="KW-0378">Hydrolase</keyword>
<dbReference type="NCBIfam" id="TIGR01855">
    <property type="entry name" value="IMP_synth_hisH"/>
    <property type="match status" value="1"/>
</dbReference>
<accession>A0A2P6M5Z9</accession>
<dbReference type="InterPro" id="IPR010139">
    <property type="entry name" value="Imidazole-glycPsynth_HisH"/>
</dbReference>
<comment type="subunit">
    <text evidence="3 12">Heterodimer of HisH and HisF.</text>
</comment>
<dbReference type="GO" id="GO:0000107">
    <property type="term" value="F:imidazoleglycerol-phosphate synthase activity"/>
    <property type="evidence" value="ECO:0007669"/>
    <property type="project" value="UniProtKB-UniRule"/>
</dbReference>
<dbReference type="Pfam" id="PF00117">
    <property type="entry name" value="GATase"/>
    <property type="match status" value="1"/>
</dbReference>
<keyword evidence="5 12" id="KW-0028">Amino-acid biosynthesis</keyword>
<comment type="catalytic activity">
    <reaction evidence="10 12">
        <text>5-[(5-phospho-1-deoxy-D-ribulos-1-ylimino)methylamino]-1-(5-phospho-beta-D-ribosyl)imidazole-4-carboxamide + L-glutamine = D-erythro-1-(imidazol-4-yl)glycerol 3-phosphate + 5-amino-1-(5-phospho-beta-D-ribosyl)imidazole-4-carboxamide + L-glutamate + H(+)</text>
        <dbReference type="Rhea" id="RHEA:24793"/>
        <dbReference type="ChEBI" id="CHEBI:15378"/>
        <dbReference type="ChEBI" id="CHEBI:29985"/>
        <dbReference type="ChEBI" id="CHEBI:58278"/>
        <dbReference type="ChEBI" id="CHEBI:58359"/>
        <dbReference type="ChEBI" id="CHEBI:58475"/>
        <dbReference type="ChEBI" id="CHEBI:58525"/>
        <dbReference type="EC" id="4.3.2.10"/>
    </reaction>
</comment>
<evidence type="ECO:0000256" key="11">
    <source>
        <dbReference type="ARBA" id="ARBA00049534"/>
    </source>
</evidence>
<dbReference type="PROSITE" id="PS51273">
    <property type="entry name" value="GATASE_TYPE_1"/>
    <property type="match status" value="1"/>
</dbReference>
<dbReference type="GO" id="GO:0000105">
    <property type="term" value="P:L-histidine biosynthetic process"/>
    <property type="evidence" value="ECO:0007669"/>
    <property type="project" value="UniProtKB-UniRule"/>
</dbReference>
<dbReference type="PIRSF" id="PIRSF000495">
    <property type="entry name" value="Amidotransf_hisH"/>
    <property type="match status" value="1"/>
</dbReference>
<dbReference type="OrthoDB" id="9807137at2"/>
<evidence type="ECO:0000256" key="2">
    <source>
        <dbReference type="ARBA" id="ARBA00005091"/>
    </source>
</evidence>
<evidence type="ECO:0000256" key="4">
    <source>
        <dbReference type="ARBA" id="ARBA00022490"/>
    </source>
</evidence>
<evidence type="ECO:0000256" key="10">
    <source>
        <dbReference type="ARBA" id="ARBA00047838"/>
    </source>
</evidence>
<evidence type="ECO:0000256" key="5">
    <source>
        <dbReference type="ARBA" id="ARBA00022605"/>
    </source>
</evidence>
<keyword evidence="7 12" id="KW-0315">Glutamine amidotransferase</keyword>
<dbReference type="CDD" id="cd01748">
    <property type="entry name" value="GATase1_IGP_Synthase"/>
    <property type="match status" value="1"/>
</dbReference>
<protein>
    <recommendedName>
        <fullName evidence="12">Imidazole glycerol phosphate synthase subunit HisH</fullName>
        <ecNumber evidence="12">4.3.2.10</ecNumber>
    </recommendedName>
    <alternativeName>
        <fullName evidence="12">IGP synthase glutaminase subunit</fullName>
        <ecNumber evidence="12">3.5.1.2</ecNumber>
    </alternativeName>
    <alternativeName>
        <fullName evidence="12">IGP synthase subunit HisH</fullName>
    </alternativeName>
    <alternativeName>
        <fullName evidence="12">ImGP synthase subunit HisH</fullName>
        <shortName evidence="12">IGPS subunit HisH</shortName>
    </alternativeName>
</protein>
<dbReference type="UniPathway" id="UPA00031">
    <property type="reaction ID" value="UER00010"/>
</dbReference>
<keyword evidence="4 12" id="KW-0963">Cytoplasm</keyword>
<sequence length="199" mass="20793">MRTVLVDSGGANLGSVRYALERLGVNAEVSGDAAVITAADRVILPGVGAAGPGMARLRELGLVDVLRGLRQPLLGICLGMQLLFEGSDEGDETCLGLLPGRVRRMVGGPGLRVPHMGWNRLEPLRESPLLRGIAPGAQAYFVHGYAVAVDDNCVARSVHGQLLAALVQRGNVAGAQFHPERSGAVGARLLANFLEFGVA</sequence>
<dbReference type="EC" id="4.3.2.10" evidence="12"/>
<dbReference type="GO" id="GO:0016829">
    <property type="term" value="F:lyase activity"/>
    <property type="evidence" value="ECO:0007669"/>
    <property type="project" value="UniProtKB-KW"/>
</dbReference>
<evidence type="ECO:0000256" key="1">
    <source>
        <dbReference type="ARBA" id="ARBA00004496"/>
    </source>
</evidence>
<dbReference type="GO" id="GO:0005737">
    <property type="term" value="C:cytoplasm"/>
    <property type="evidence" value="ECO:0007669"/>
    <property type="project" value="UniProtKB-SubCell"/>
</dbReference>
<dbReference type="InterPro" id="IPR017926">
    <property type="entry name" value="GATASE"/>
</dbReference>
<evidence type="ECO:0000313" key="16">
    <source>
        <dbReference type="Proteomes" id="UP000241736"/>
    </source>
</evidence>
<dbReference type="RefSeq" id="WP_106991379.1">
    <property type="nucleotide sequence ID" value="NZ_JAVEVW010000074.1"/>
</dbReference>
<comment type="subcellular location">
    <subcellularLocation>
        <location evidence="1 12">Cytoplasm</location>
    </subcellularLocation>
</comment>
<evidence type="ECO:0000256" key="9">
    <source>
        <dbReference type="ARBA" id="ARBA00023239"/>
    </source>
</evidence>
<dbReference type="EMBL" id="PVLF01000024">
    <property type="protein sequence ID" value="PRH81424.1"/>
    <property type="molecule type" value="Genomic_DNA"/>
</dbReference>
<feature type="active site" evidence="12 13">
    <location>
        <position position="178"/>
    </location>
</feature>
<proteinExistence type="inferred from homology"/>
<dbReference type="SUPFAM" id="SSF52317">
    <property type="entry name" value="Class I glutamine amidotransferase-like"/>
    <property type="match status" value="1"/>
</dbReference>
<keyword evidence="16" id="KW-1185">Reference proteome</keyword>